<dbReference type="SUPFAM" id="SSF53901">
    <property type="entry name" value="Thiolase-like"/>
    <property type="match status" value="1"/>
</dbReference>
<comment type="caution">
    <text evidence="2">The sequence shown here is derived from an EMBL/GenBank/DDBJ whole genome shotgun (WGS) entry which is preliminary data.</text>
</comment>
<keyword evidence="3" id="KW-1185">Reference proteome</keyword>
<name>A0ABU2JH85_9ACTN</name>
<dbReference type="Pfam" id="PF00109">
    <property type="entry name" value="ketoacyl-synt"/>
    <property type="match status" value="1"/>
</dbReference>
<dbReference type="InterPro" id="IPR014030">
    <property type="entry name" value="Ketoacyl_synth_N"/>
</dbReference>
<protein>
    <submittedName>
        <fullName evidence="2">Beta-ketoacyl synthase N-terminal-like domain-containing protein</fullName>
    </submittedName>
</protein>
<feature type="domain" description="Beta-ketoacyl synthase-like N-terminal" evidence="1">
    <location>
        <begin position="15"/>
        <end position="65"/>
    </location>
</feature>
<evidence type="ECO:0000313" key="2">
    <source>
        <dbReference type="EMBL" id="MDT0264361.1"/>
    </source>
</evidence>
<dbReference type="Proteomes" id="UP001183176">
    <property type="component" value="Unassembled WGS sequence"/>
</dbReference>
<evidence type="ECO:0000313" key="3">
    <source>
        <dbReference type="Proteomes" id="UP001183176"/>
    </source>
</evidence>
<sequence>MIAARVLTEGTVVRRRVVITGIGVIAPGGIGVKSFWSLLTEGRTATRRVTHFDPSPFRSQLAAEADFDPIQEGLDIQRAVGWIARRNSLW</sequence>
<accession>A0ABU2JH85</accession>
<dbReference type="EMBL" id="JAVREH010000093">
    <property type="protein sequence ID" value="MDT0264361.1"/>
    <property type="molecule type" value="Genomic_DNA"/>
</dbReference>
<dbReference type="InterPro" id="IPR016039">
    <property type="entry name" value="Thiolase-like"/>
</dbReference>
<gene>
    <name evidence="2" type="ORF">RM423_23665</name>
</gene>
<organism evidence="2 3">
    <name type="scientific">Jatrophihabitans lederbergiae</name>
    <dbReference type="NCBI Taxonomy" id="3075547"/>
    <lineage>
        <taxon>Bacteria</taxon>
        <taxon>Bacillati</taxon>
        <taxon>Actinomycetota</taxon>
        <taxon>Actinomycetes</taxon>
        <taxon>Jatrophihabitantales</taxon>
        <taxon>Jatrophihabitantaceae</taxon>
        <taxon>Jatrophihabitans</taxon>
    </lineage>
</organism>
<evidence type="ECO:0000259" key="1">
    <source>
        <dbReference type="Pfam" id="PF00109"/>
    </source>
</evidence>
<proteinExistence type="predicted"/>
<reference evidence="3" key="1">
    <citation type="submission" date="2023-07" db="EMBL/GenBank/DDBJ databases">
        <title>30 novel species of actinomycetes from the DSMZ collection.</title>
        <authorList>
            <person name="Nouioui I."/>
        </authorList>
    </citation>
    <scope>NUCLEOTIDE SEQUENCE [LARGE SCALE GENOMIC DNA]</scope>
    <source>
        <strain evidence="3">DSM 44399</strain>
    </source>
</reference>
<dbReference type="Gene3D" id="3.40.47.10">
    <property type="match status" value="1"/>
</dbReference>